<keyword evidence="1" id="KW-0472">Membrane</keyword>
<keyword evidence="1" id="KW-0812">Transmembrane</keyword>
<dbReference type="InterPro" id="IPR021454">
    <property type="entry name" value="DUF3105"/>
</dbReference>
<dbReference type="Proteomes" id="UP000248749">
    <property type="component" value="Unassembled WGS sequence"/>
</dbReference>
<dbReference type="AlphaFoldDB" id="A0A2W2BYQ1"/>
<protein>
    <submittedName>
        <fullName evidence="2">Uncharacterized protein</fullName>
    </submittedName>
</protein>
<accession>A0A2W2BYQ1</accession>
<evidence type="ECO:0000313" key="3">
    <source>
        <dbReference type="Proteomes" id="UP000248749"/>
    </source>
</evidence>
<gene>
    <name evidence="2" type="ORF">C1I99_21805</name>
</gene>
<feature type="transmembrane region" description="Helical" evidence="1">
    <location>
        <begin position="142"/>
        <end position="159"/>
    </location>
</feature>
<keyword evidence="3" id="KW-1185">Reference proteome</keyword>
<dbReference type="EMBL" id="POUB01000178">
    <property type="protein sequence ID" value="PZF92435.1"/>
    <property type="molecule type" value="Genomic_DNA"/>
</dbReference>
<feature type="transmembrane region" description="Helical" evidence="1">
    <location>
        <begin position="215"/>
        <end position="234"/>
    </location>
</feature>
<evidence type="ECO:0000256" key="1">
    <source>
        <dbReference type="SAM" id="Phobius"/>
    </source>
</evidence>
<sequence>MAGFTLVPPQVTGRAARMPAMVRRGAVIATALVIMLLGSGQAALAHGVGGSSDTVGGFVWLGTKHMLAGWDHLAFVGGILLLAGQVRRAAKLISLFALGHSVTLFTATVADWHVNPVLVDVVVALSLVFVGVVGLRGRPKNWTWFAAAVLGFGLVHGLGLSTRLQDLGLPADGMIPRVLAFNVGVEIGQLIAVVAMFMLGDVLSHYLPKLRNPRLSHGLLVTAGVVAASILALTSPGEVLRPVQADPAVGACTVRDRTETFPFGVGHPVKSFFEPGETVPATSFGHVIGDGYVIVTYRPDLAADQLAQVRAFVTDPAAGRVVGGPAPGQAEAVKAVHAYNTAVCDTVDIDAVGQFTRDWFADPRSTPAE</sequence>
<dbReference type="Pfam" id="PF13795">
    <property type="entry name" value="HupE_UreJ_2"/>
    <property type="match status" value="1"/>
</dbReference>
<organism evidence="2 3">
    <name type="scientific">Micromonospora deserti</name>
    <dbReference type="NCBI Taxonomy" id="2070366"/>
    <lineage>
        <taxon>Bacteria</taxon>
        <taxon>Bacillati</taxon>
        <taxon>Actinomycetota</taxon>
        <taxon>Actinomycetes</taxon>
        <taxon>Micromonosporales</taxon>
        <taxon>Micromonosporaceae</taxon>
        <taxon>Micromonospora</taxon>
    </lineage>
</organism>
<dbReference type="Pfam" id="PF11303">
    <property type="entry name" value="DUF3105"/>
    <property type="match status" value="1"/>
</dbReference>
<feature type="transmembrane region" description="Helical" evidence="1">
    <location>
        <begin position="179"/>
        <end position="203"/>
    </location>
</feature>
<dbReference type="InterPro" id="IPR032809">
    <property type="entry name" value="Put_HupE_UreJ"/>
</dbReference>
<comment type="caution">
    <text evidence="2">The sequence shown here is derived from an EMBL/GenBank/DDBJ whole genome shotgun (WGS) entry which is preliminary data.</text>
</comment>
<proteinExistence type="predicted"/>
<name>A0A2W2BYQ1_9ACTN</name>
<evidence type="ECO:0000313" key="2">
    <source>
        <dbReference type="EMBL" id="PZF92435.1"/>
    </source>
</evidence>
<feature type="transmembrane region" description="Helical" evidence="1">
    <location>
        <begin position="93"/>
        <end position="110"/>
    </location>
</feature>
<feature type="transmembrane region" description="Helical" evidence="1">
    <location>
        <begin position="116"/>
        <end position="135"/>
    </location>
</feature>
<feature type="transmembrane region" description="Helical" evidence="1">
    <location>
        <begin position="69"/>
        <end position="86"/>
    </location>
</feature>
<reference evidence="2 3" key="1">
    <citation type="submission" date="2018-01" db="EMBL/GenBank/DDBJ databases">
        <title>Draft genome sequence of Salinispora sp. 13K206.</title>
        <authorList>
            <person name="Sahin N."/>
            <person name="Saygin H."/>
            <person name="Ay H."/>
        </authorList>
    </citation>
    <scope>NUCLEOTIDE SEQUENCE [LARGE SCALE GENOMIC DNA]</scope>
    <source>
        <strain evidence="2 3">13K206</strain>
    </source>
</reference>
<keyword evidence="1" id="KW-1133">Transmembrane helix</keyword>